<dbReference type="InterPro" id="IPR001940">
    <property type="entry name" value="Peptidase_S1C"/>
</dbReference>
<comment type="similarity">
    <text evidence="1">Belongs to the peptidase S1C family.</text>
</comment>
<protein>
    <submittedName>
        <fullName evidence="5">PDZ domain-containing protein</fullName>
    </submittedName>
</protein>
<evidence type="ECO:0000256" key="3">
    <source>
        <dbReference type="ARBA" id="ARBA00022801"/>
    </source>
</evidence>
<dbReference type="Proteomes" id="UP000265882">
    <property type="component" value="Unassembled WGS sequence"/>
</dbReference>
<dbReference type="CDD" id="cd06779">
    <property type="entry name" value="cpPDZ_Deg_HtrA-like"/>
    <property type="match status" value="1"/>
</dbReference>
<accession>A0A3A4N3S8</accession>
<dbReference type="Pfam" id="PF13180">
    <property type="entry name" value="PDZ_2"/>
    <property type="match status" value="1"/>
</dbReference>
<evidence type="ECO:0000256" key="2">
    <source>
        <dbReference type="ARBA" id="ARBA00022670"/>
    </source>
</evidence>
<dbReference type="EMBL" id="QZKU01000127">
    <property type="protein sequence ID" value="RJP16617.1"/>
    <property type="molecule type" value="Genomic_DNA"/>
</dbReference>
<dbReference type="InterPro" id="IPR001478">
    <property type="entry name" value="PDZ"/>
</dbReference>
<evidence type="ECO:0000313" key="5">
    <source>
        <dbReference type="EMBL" id="RJP16617.1"/>
    </source>
</evidence>
<evidence type="ECO:0000256" key="1">
    <source>
        <dbReference type="ARBA" id="ARBA00010541"/>
    </source>
</evidence>
<name>A0A3A4N3S8_ABYX5</name>
<sequence>MSEKIEFRKKRRIAPHRAISGIALAFLMLAVAGLFILQAPRNSHSLEPPQPSGQSRPPTQEEVRTVIVDAAGKASPAVVSIGVVTTQVVRGHFPEYDEFFHFFFGDIMPPSRLYRYRQAIPNIGSGVIVSPDGYVVTNEHVVHGAEEITVVTPDGLTLTGELAGVHEPSDIAIIKVDAENLPYVAMGDSDDLMVGEWAIAIGNPFGNLLEDAHPSVTLGVVSAKMRSFKPDPSGRVYVDMIQTDAAINPGNSGGPLVNYKGEAIGINTFIFTRSGGSLGIGFAIPINRVKKILDEVERYGRVRDVWLGFTVATVDEETARALGLPAGGALVRSVEMRSPADQAGLRAGDIITHVNARAIRNADDVITAFGSALVGESFSITVLQKNQELALTLNAQEAKR</sequence>
<feature type="domain" description="PDZ" evidence="4">
    <location>
        <begin position="293"/>
        <end position="361"/>
    </location>
</feature>
<dbReference type="PRINTS" id="PR00834">
    <property type="entry name" value="PROTEASES2C"/>
</dbReference>
<dbReference type="GO" id="GO:0006508">
    <property type="term" value="P:proteolysis"/>
    <property type="evidence" value="ECO:0007669"/>
    <property type="project" value="UniProtKB-KW"/>
</dbReference>
<dbReference type="SUPFAM" id="SSF50494">
    <property type="entry name" value="Trypsin-like serine proteases"/>
    <property type="match status" value="1"/>
</dbReference>
<dbReference type="SUPFAM" id="SSF50156">
    <property type="entry name" value="PDZ domain-like"/>
    <property type="match status" value="1"/>
</dbReference>
<gene>
    <name evidence="5" type="ORF">C4520_18465</name>
</gene>
<dbReference type="SMART" id="SM00228">
    <property type="entry name" value="PDZ"/>
    <property type="match status" value="1"/>
</dbReference>
<dbReference type="Gene3D" id="2.30.42.10">
    <property type="match status" value="1"/>
</dbReference>
<dbReference type="PANTHER" id="PTHR22939">
    <property type="entry name" value="SERINE PROTEASE FAMILY S1C HTRA-RELATED"/>
    <property type="match status" value="1"/>
</dbReference>
<evidence type="ECO:0000259" key="4">
    <source>
        <dbReference type="PROSITE" id="PS50106"/>
    </source>
</evidence>
<evidence type="ECO:0000313" key="6">
    <source>
        <dbReference type="Proteomes" id="UP000265882"/>
    </source>
</evidence>
<dbReference type="InterPro" id="IPR036034">
    <property type="entry name" value="PDZ_sf"/>
</dbReference>
<dbReference type="InterPro" id="IPR009003">
    <property type="entry name" value="Peptidase_S1_PA"/>
</dbReference>
<keyword evidence="3" id="KW-0378">Hydrolase</keyword>
<dbReference type="AlphaFoldDB" id="A0A3A4N3S8"/>
<keyword evidence="2" id="KW-0645">Protease</keyword>
<dbReference type="PROSITE" id="PS50106">
    <property type="entry name" value="PDZ"/>
    <property type="match status" value="1"/>
</dbReference>
<dbReference type="Pfam" id="PF13365">
    <property type="entry name" value="Trypsin_2"/>
    <property type="match status" value="1"/>
</dbReference>
<organism evidence="5 6">
    <name type="scientific">Abyssobacteria bacterium (strain SURF_5)</name>
    <dbReference type="NCBI Taxonomy" id="2093360"/>
    <lineage>
        <taxon>Bacteria</taxon>
        <taxon>Pseudomonadati</taxon>
        <taxon>Candidatus Hydrogenedentota</taxon>
        <taxon>Candidatus Abyssobacteria</taxon>
    </lineage>
</organism>
<dbReference type="GO" id="GO:0004252">
    <property type="term" value="F:serine-type endopeptidase activity"/>
    <property type="evidence" value="ECO:0007669"/>
    <property type="project" value="InterPro"/>
</dbReference>
<comment type="caution">
    <text evidence="5">The sequence shown here is derived from an EMBL/GenBank/DDBJ whole genome shotgun (WGS) entry which is preliminary data.</text>
</comment>
<reference evidence="5 6" key="1">
    <citation type="journal article" date="2017" name="ISME J.">
        <title>Energy and carbon metabolisms in a deep terrestrial subsurface fluid microbial community.</title>
        <authorList>
            <person name="Momper L."/>
            <person name="Jungbluth S.P."/>
            <person name="Lee M.D."/>
            <person name="Amend J.P."/>
        </authorList>
    </citation>
    <scope>NUCLEOTIDE SEQUENCE [LARGE SCALE GENOMIC DNA]</scope>
    <source>
        <strain evidence="5">SURF_5</strain>
    </source>
</reference>
<dbReference type="Gene3D" id="2.40.10.120">
    <property type="match status" value="1"/>
</dbReference>
<dbReference type="PANTHER" id="PTHR22939:SF129">
    <property type="entry name" value="SERINE PROTEASE HTRA2, MITOCHONDRIAL"/>
    <property type="match status" value="1"/>
</dbReference>
<proteinExistence type="inferred from homology"/>